<dbReference type="PANTHER" id="PTHR15503">
    <property type="entry name" value="LDOC1 RELATED"/>
    <property type="match status" value="1"/>
</dbReference>
<dbReference type="PROSITE" id="PS50158">
    <property type="entry name" value="ZF_CCHC"/>
    <property type="match status" value="1"/>
</dbReference>
<feature type="region of interest" description="Disordered" evidence="4">
    <location>
        <begin position="880"/>
        <end position="900"/>
    </location>
</feature>
<sequence length="1198" mass="134054">MPNRRAVTGERVWCYCGINKYAKAQRLDQLLRAGNIEDDEDNAENSENGMDIDHTMHNAHQYKDRGGDLGLGDNSFNNIDAYMGAHLDSKLFESEDLHANWHNIDNPVCIPLQTPTPPPDDKEPPDKDGFAHITEEDYCEYNCWFDKDTLEMDNIIAKTLTKEEMDSIKMMAIQLFGHILQRNYERIWYSFWEKIYLLSAYCLHQKLAILSGISPQPIDCCINVCHAFTGPYANKDICSTCKEPRYDSKGRPRQVFEYLPTTPRFQGYFNNPEMIKRMYYQANYTQEEGRMDDYIDLQRYKDLCESNIIVKGEDLGVRYFHGSRDIAYAVMTDGVNLFEQAHSEKSTCWPIMAINLNLPASKRVKLCNLIPLGVIPGPNQPKDFDSYLEPFVGEAIEQAHGVETYNVTRRERFKLRAHAFLILGNMQAIKHVTQMKGPNGKVPCCACEAIGVYHTCRKGYYIPLANPANYPNAIPDGRPDPQDFPPDTIPLYNPLDLPLRTKARIADQLGEMDAANTKRQCDALSKNYGLINHSILNRIPSICRPDLYPHKYLHLFLLNHGRELISLWTGSCHGIDDSGDKDYLISADDWAAIGLETKEASKTLPAAFIRPLPNIQTSQAVIDLKSVANRAHQAHPTQSQQTRRPPVLARGKSGVRTCLSLSIIKPASVPPSTKLLQGRRVLIVRIPTVTAPFVSGTSQQIHPLAENPRLTQVLSARTIKQPISPVTGTIPPTSPTITSRTPSRASSRASQRATSHQGRSYPHEMATRSRSTARPPSPLDQGELGPALPATADESSSLEPEVYGEISLSRAISLLLGLQNQVIRLKRELEELKEVNKEAQDWMGAVDQTLTRIEAIGGPQPHTPEDRKPRHAPLIAWANPTKPPLTFTQPTPVRAPPRVPTPTPPAPIRLQSPLASQPTAPVVAYQAPVKVDHPDAYTGKIGNESRQWLTRMMAWVRLNQRMFPTDQETLSFLLMNMKDTAGAWAHPHLDQLGSHRAIIQTVEDFRREFLSAFGNPDATQAAERQITNLTQTGTCAEYITKFRTIAMDLDWNDAALRGQFLRGLHWEVSRLLATRERRPTTLLELQNAALVIDNALCEERASHPPKGNKSGAPTNNPNRGTSTGQQATRPGRLSSDPNFVSEEERNRRRAEGLCIKCGKAGHKFAECRTGWKATPKEEGVKKEAAKIGKESGPKSGKD</sequence>
<organism evidence="6 7">
    <name type="scientific">Rhizoctonia solani</name>
    <dbReference type="NCBI Taxonomy" id="456999"/>
    <lineage>
        <taxon>Eukaryota</taxon>
        <taxon>Fungi</taxon>
        <taxon>Dikarya</taxon>
        <taxon>Basidiomycota</taxon>
        <taxon>Agaricomycotina</taxon>
        <taxon>Agaricomycetes</taxon>
        <taxon>Cantharellales</taxon>
        <taxon>Ceratobasidiaceae</taxon>
        <taxon>Rhizoctonia</taxon>
    </lineage>
</organism>
<dbReference type="PANTHER" id="PTHR15503:SF22">
    <property type="entry name" value="TRANSPOSON TY3-I GAG POLYPROTEIN"/>
    <property type="match status" value="1"/>
</dbReference>
<keyword evidence="2" id="KW-0862">Zinc</keyword>
<evidence type="ECO:0000256" key="4">
    <source>
        <dbReference type="SAM" id="MobiDB-lite"/>
    </source>
</evidence>
<keyword evidence="1" id="KW-0507">mRNA processing</keyword>
<dbReference type="SUPFAM" id="SSF57756">
    <property type="entry name" value="Retrovirus zinc finger-like domains"/>
    <property type="match status" value="1"/>
</dbReference>
<dbReference type="GO" id="GO:0008270">
    <property type="term" value="F:zinc ion binding"/>
    <property type="evidence" value="ECO:0007669"/>
    <property type="project" value="UniProtKB-KW"/>
</dbReference>
<feature type="non-terminal residue" evidence="6">
    <location>
        <position position="1"/>
    </location>
</feature>
<evidence type="ECO:0000256" key="1">
    <source>
        <dbReference type="ARBA" id="ARBA00022664"/>
    </source>
</evidence>
<dbReference type="Pfam" id="PF02992">
    <property type="entry name" value="Transposase_21"/>
    <property type="match status" value="1"/>
</dbReference>
<evidence type="ECO:0000256" key="3">
    <source>
        <dbReference type="SAM" id="Coils"/>
    </source>
</evidence>
<feature type="region of interest" description="Disordered" evidence="4">
    <location>
        <begin position="722"/>
        <end position="797"/>
    </location>
</feature>
<dbReference type="Proteomes" id="UP000602905">
    <property type="component" value="Unassembled WGS sequence"/>
</dbReference>
<evidence type="ECO:0000313" key="6">
    <source>
        <dbReference type="EMBL" id="KAF8694330.1"/>
    </source>
</evidence>
<feature type="region of interest" description="Disordered" evidence="4">
    <location>
        <begin position="1100"/>
        <end position="1145"/>
    </location>
</feature>
<evidence type="ECO:0000313" key="7">
    <source>
        <dbReference type="Proteomes" id="UP000602905"/>
    </source>
</evidence>
<keyword evidence="2" id="KW-0479">Metal-binding</keyword>
<feature type="compositionally biased region" description="Low complexity" evidence="4">
    <location>
        <begin position="722"/>
        <end position="755"/>
    </location>
</feature>
<feature type="region of interest" description="Disordered" evidence="4">
    <location>
        <begin position="629"/>
        <end position="650"/>
    </location>
</feature>
<keyword evidence="2" id="KW-0863">Zinc-finger</keyword>
<gene>
    <name evidence="6" type="ORF">RHS03_08207</name>
</gene>
<dbReference type="Pfam" id="PF03732">
    <property type="entry name" value="Retrotrans_gag"/>
    <property type="match status" value="1"/>
</dbReference>
<dbReference type="EMBL" id="JACYCD010000436">
    <property type="protein sequence ID" value="KAF8694330.1"/>
    <property type="molecule type" value="Genomic_DNA"/>
</dbReference>
<dbReference type="GO" id="GO:0003676">
    <property type="term" value="F:nucleic acid binding"/>
    <property type="evidence" value="ECO:0007669"/>
    <property type="project" value="InterPro"/>
</dbReference>
<dbReference type="InterPro" id="IPR001878">
    <property type="entry name" value="Znf_CCHC"/>
</dbReference>
<keyword evidence="3" id="KW-0175">Coiled coil</keyword>
<dbReference type="GO" id="GO:0006397">
    <property type="term" value="P:mRNA processing"/>
    <property type="evidence" value="ECO:0007669"/>
    <property type="project" value="UniProtKB-KW"/>
</dbReference>
<dbReference type="InterPro" id="IPR004242">
    <property type="entry name" value="Transposase_21"/>
</dbReference>
<dbReference type="OrthoDB" id="3257409at2759"/>
<feature type="compositionally biased region" description="Polar residues" evidence="4">
    <location>
        <begin position="1111"/>
        <end position="1128"/>
    </location>
</feature>
<feature type="compositionally biased region" description="Basic and acidic residues" evidence="4">
    <location>
        <begin position="1174"/>
        <end position="1198"/>
    </location>
</feature>
<feature type="coiled-coil region" evidence="3">
    <location>
        <begin position="815"/>
        <end position="845"/>
    </location>
</feature>
<evidence type="ECO:0000256" key="2">
    <source>
        <dbReference type="PROSITE-ProRule" id="PRU00047"/>
    </source>
</evidence>
<dbReference type="InterPro" id="IPR005162">
    <property type="entry name" value="Retrotrans_gag_dom"/>
</dbReference>
<dbReference type="InterPro" id="IPR032567">
    <property type="entry name" value="RTL1-rel"/>
</dbReference>
<feature type="region of interest" description="Disordered" evidence="4">
    <location>
        <begin position="1167"/>
        <end position="1198"/>
    </location>
</feature>
<accession>A0A8H7LNM7</accession>
<protein>
    <submittedName>
        <fullName evidence="6">Transposase family tnp2</fullName>
    </submittedName>
</protein>
<name>A0A8H7LNM7_9AGAM</name>
<comment type="caution">
    <text evidence="6">The sequence shown here is derived from an EMBL/GenBank/DDBJ whole genome shotgun (WGS) entry which is preliminary data.</text>
</comment>
<evidence type="ECO:0000259" key="5">
    <source>
        <dbReference type="PROSITE" id="PS50158"/>
    </source>
</evidence>
<reference evidence="6" key="1">
    <citation type="submission" date="2020-09" db="EMBL/GenBank/DDBJ databases">
        <title>Comparative genome analyses of four rice-infecting Rhizoctonia solani isolates reveal extensive enrichment of homogalacturonan modification genes.</title>
        <authorList>
            <person name="Lee D.-Y."/>
            <person name="Jeon J."/>
            <person name="Kim K.-T."/>
            <person name="Cheong K."/>
            <person name="Song H."/>
            <person name="Choi G."/>
            <person name="Ko J."/>
            <person name="Opiyo S.O."/>
            <person name="Zuo S."/>
            <person name="Madhav S."/>
            <person name="Lee Y.-H."/>
            <person name="Wang G.-L."/>
        </authorList>
    </citation>
    <scope>NUCLEOTIDE SEQUENCE</scope>
    <source>
        <strain evidence="6">AG1-IA WGL</strain>
    </source>
</reference>
<dbReference type="InterPro" id="IPR036875">
    <property type="entry name" value="Znf_CCHC_sf"/>
</dbReference>
<dbReference type="AlphaFoldDB" id="A0A8H7LNM7"/>
<proteinExistence type="predicted"/>
<feature type="domain" description="CCHC-type" evidence="5">
    <location>
        <begin position="1154"/>
        <end position="1168"/>
    </location>
</feature>